<evidence type="ECO:0000256" key="1">
    <source>
        <dbReference type="ARBA" id="ARBA00000707"/>
    </source>
</evidence>
<evidence type="ECO:0000256" key="6">
    <source>
        <dbReference type="ARBA" id="ARBA00022801"/>
    </source>
</evidence>
<feature type="domain" description="USP" evidence="14">
    <location>
        <begin position="531"/>
        <end position="886"/>
    </location>
</feature>
<dbReference type="PROSITE" id="PS00028">
    <property type="entry name" value="ZINC_FINGER_C2H2_1"/>
    <property type="match status" value="1"/>
</dbReference>
<dbReference type="InterPro" id="IPR036236">
    <property type="entry name" value="Znf_C2H2_sf"/>
</dbReference>
<dbReference type="InterPro" id="IPR000626">
    <property type="entry name" value="Ubiquitin-like_dom"/>
</dbReference>
<dbReference type="Pfam" id="PF12756">
    <property type="entry name" value="zf-C2H2_2"/>
    <property type="match status" value="1"/>
</dbReference>
<feature type="domain" description="Ubiquitin-like" evidence="12">
    <location>
        <begin position="433"/>
        <end position="499"/>
    </location>
</feature>
<dbReference type="GO" id="GO:0008270">
    <property type="term" value="F:zinc ion binding"/>
    <property type="evidence" value="ECO:0007669"/>
    <property type="project" value="UniProtKB-KW"/>
</dbReference>
<evidence type="ECO:0000256" key="7">
    <source>
        <dbReference type="ARBA" id="ARBA00022807"/>
    </source>
</evidence>
<dbReference type="GO" id="GO:0070628">
    <property type="term" value="F:proteasome binding"/>
    <property type="evidence" value="ECO:0007669"/>
    <property type="project" value="TreeGrafter"/>
</dbReference>
<dbReference type="GO" id="GO:0016579">
    <property type="term" value="P:protein deubiquitination"/>
    <property type="evidence" value="ECO:0007669"/>
    <property type="project" value="InterPro"/>
</dbReference>
<dbReference type="InterPro" id="IPR001394">
    <property type="entry name" value="Peptidase_C19_UCH"/>
</dbReference>
<dbReference type="STRING" id="1296120.A0A1B9H2W3"/>
<keyword evidence="7 10" id="KW-0788">Thiol protease</keyword>
<dbReference type="InterPro" id="IPR041661">
    <property type="entry name" value="ZN622/Rei1/Reh1_Znf-C2H2"/>
</dbReference>
<evidence type="ECO:0000256" key="10">
    <source>
        <dbReference type="RuleBase" id="RU366025"/>
    </source>
</evidence>
<dbReference type="PROSITE" id="PS50235">
    <property type="entry name" value="USP_3"/>
    <property type="match status" value="1"/>
</dbReference>
<dbReference type="GO" id="GO:0003676">
    <property type="term" value="F:nucleic acid binding"/>
    <property type="evidence" value="ECO:0007669"/>
    <property type="project" value="InterPro"/>
</dbReference>
<name>A0A1B9H2W3_9TREE</name>
<evidence type="ECO:0000256" key="11">
    <source>
        <dbReference type="SAM" id="MobiDB-lite"/>
    </source>
</evidence>
<dbReference type="InterPro" id="IPR018200">
    <property type="entry name" value="USP_CS"/>
</dbReference>
<dbReference type="SUPFAM" id="SSF54001">
    <property type="entry name" value="Cysteine proteinases"/>
    <property type="match status" value="1"/>
</dbReference>
<dbReference type="PANTHER" id="PTHR43982:SF1">
    <property type="entry name" value="UBIQUITIN CARBOXYL-TERMINAL HYDROLASE 14"/>
    <property type="match status" value="1"/>
</dbReference>
<dbReference type="InterPro" id="IPR013087">
    <property type="entry name" value="Znf_C2H2_type"/>
</dbReference>
<feature type="compositionally biased region" description="Acidic residues" evidence="11">
    <location>
        <begin position="148"/>
        <end position="162"/>
    </location>
</feature>
<dbReference type="PROSITE" id="PS00972">
    <property type="entry name" value="USP_1"/>
    <property type="match status" value="1"/>
</dbReference>
<reference evidence="15 16" key="1">
    <citation type="submission" date="2013-07" db="EMBL/GenBank/DDBJ databases">
        <title>The Genome Sequence of Cryptococcus heveanensis BCC8398.</title>
        <authorList>
            <consortium name="The Broad Institute Genome Sequencing Platform"/>
            <person name="Cuomo C."/>
            <person name="Litvintseva A."/>
            <person name="Chen Y."/>
            <person name="Heitman J."/>
            <person name="Sun S."/>
            <person name="Springer D."/>
            <person name="Dromer F."/>
            <person name="Young S.K."/>
            <person name="Zeng Q."/>
            <person name="Gargeya S."/>
            <person name="Fitzgerald M."/>
            <person name="Abouelleil A."/>
            <person name="Alvarado L."/>
            <person name="Berlin A.M."/>
            <person name="Chapman S.B."/>
            <person name="Dewar J."/>
            <person name="Goldberg J."/>
            <person name="Griggs A."/>
            <person name="Gujja S."/>
            <person name="Hansen M."/>
            <person name="Howarth C."/>
            <person name="Imamovic A."/>
            <person name="Larimer J."/>
            <person name="McCowan C."/>
            <person name="Murphy C."/>
            <person name="Pearson M."/>
            <person name="Priest M."/>
            <person name="Roberts A."/>
            <person name="Saif S."/>
            <person name="Shea T."/>
            <person name="Sykes S."/>
            <person name="Wortman J."/>
            <person name="Nusbaum C."/>
            <person name="Birren B."/>
        </authorList>
    </citation>
    <scope>NUCLEOTIDE SEQUENCE [LARGE SCALE GENOMIC DNA]</scope>
    <source>
        <strain evidence="15 16">BCC8398</strain>
    </source>
</reference>
<keyword evidence="6 10" id="KW-0378">Hydrolase</keyword>
<comment type="similarity">
    <text evidence="10">Belongs to the peptidase C19 family.</text>
</comment>
<dbReference type="Gene3D" id="3.10.20.90">
    <property type="entry name" value="Phosphatidylinositol 3-kinase Catalytic Subunit, Chain A, domain 1"/>
    <property type="match status" value="1"/>
</dbReference>
<dbReference type="GO" id="GO:0004843">
    <property type="term" value="F:cysteine-type deubiquitinase activity"/>
    <property type="evidence" value="ECO:0007669"/>
    <property type="project" value="UniProtKB-UniRule"/>
</dbReference>
<feature type="compositionally biased region" description="Polar residues" evidence="11">
    <location>
        <begin position="104"/>
        <end position="113"/>
    </location>
</feature>
<evidence type="ECO:0000313" key="15">
    <source>
        <dbReference type="EMBL" id="OCF37613.1"/>
    </source>
</evidence>
<dbReference type="Gene3D" id="3.90.70.10">
    <property type="entry name" value="Cysteine proteinases"/>
    <property type="match status" value="1"/>
</dbReference>
<evidence type="ECO:0000259" key="13">
    <source>
        <dbReference type="PROSITE" id="PS50157"/>
    </source>
</evidence>
<evidence type="ECO:0000256" key="9">
    <source>
        <dbReference type="PROSITE-ProRule" id="PRU00042"/>
    </source>
</evidence>
<keyword evidence="16" id="KW-1185">Reference proteome</keyword>
<keyword evidence="5 10" id="KW-0833">Ubl conjugation pathway</keyword>
<dbReference type="SUPFAM" id="SSF57667">
    <property type="entry name" value="beta-beta-alpha zinc fingers"/>
    <property type="match status" value="2"/>
</dbReference>
<dbReference type="PROSITE" id="PS50157">
    <property type="entry name" value="ZINC_FINGER_C2H2_2"/>
    <property type="match status" value="1"/>
</dbReference>
<dbReference type="PROSITE" id="PS50053">
    <property type="entry name" value="UBIQUITIN_2"/>
    <property type="match status" value="1"/>
</dbReference>
<dbReference type="Pfam" id="PF12171">
    <property type="entry name" value="zf-C2H2_jaz"/>
    <property type="match status" value="1"/>
</dbReference>
<dbReference type="Proteomes" id="UP000092666">
    <property type="component" value="Unassembled WGS sequence"/>
</dbReference>
<dbReference type="SMART" id="SM00355">
    <property type="entry name" value="ZnF_C2H2"/>
    <property type="match status" value="4"/>
</dbReference>
<keyword evidence="3" id="KW-0479">Metal-binding</keyword>
<dbReference type="OrthoDB" id="19329at2759"/>
<evidence type="ECO:0000256" key="2">
    <source>
        <dbReference type="ARBA" id="ARBA00022670"/>
    </source>
</evidence>
<dbReference type="PROSITE" id="PS00973">
    <property type="entry name" value="USP_2"/>
    <property type="match status" value="1"/>
</dbReference>
<dbReference type="InterPro" id="IPR044635">
    <property type="entry name" value="UBP14-like"/>
</dbReference>
<dbReference type="InterPro" id="IPR028889">
    <property type="entry name" value="USP"/>
</dbReference>
<proteinExistence type="inferred from homology"/>
<dbReference type="EMBL" id="KV700122">
    <property type="protein sequence ID" value="OCF37613.1"/>
    <property type="molecule type" value="Genomic_DNA"/>
</dbReference>
<protein>
    <recommendedName>
        <fullName evidence="10">Ubiquitin carboxyl-terminal hydrolase</fullName>
        <ecNumber evidence="10">3.4.19.12</ecNumber>
    </recommendedName>
</protein>
<evidence type="ECO:0000313" key="16">
    <source>
        <dbReference type="Proteomes" id="UP000092666"/>
    </source>
</evidence>
<dbReference type="SMART" id="SM00451">
    <property type="entry name" value="ZnF_U1"/>
    <property type="match status" value="2"/>
</dbReference>
<dbReference type="InterPro" id="IPR038765">
    <property type="entry name" value="Papain-like_cys_pep_sf"/>
</dbReference>
<dbReference type="InterPro" id="IPR022755">
    <property type="entry name" value="Znf_C2H2_jaz"/>
</dbReference>
<accession>A0A1B9H2W3</accession>
<evidence type="ECO:0000256" key="3">
    <source>
        <dbReference type="ARBA" id="ARBA00022723"/>
    </source>
</evidence>
<evidence type="ECO:0000256" key="5">
    <source>
        <dbReference type="ARBA" id="ARBA00022786"/>
    </source>
</evidence>
<dbReference type="Gene3D" id="3.30.160.60">
    <property type="entry name" value="Classic Zinc Finger"/>
    <property type="match status" value="1"/>
</dbReference>
<feature type="domain" description="C2H2-type" evidence="13">
    <location>
        <begin position="65"/>
        <end position="94"/>
    </location>
</feature>
<dbReference type="Pfam" id="PF00443">
    <property type="entry name" value="UCH"/>
    <property type="match status" value="1"/>
</dbReference>
<dbReference type="PANTHER" id="PTHR43982">
    <property type="entry name" value="UBIQUITIN CARBOXYL-TERMINAL HYDROLASE"/>
    <property type="match status" value="1"/>
</dbReference>
<evidence type="ECO:0000256" key="8">
    <source>
        <dbReference type="ARBA" id="ARBA00022833"/>
    </source>
</evidence>
<reference evidence="16" key="2">
    <citation type="submission" date="2013-12" db="EMBL/GenBank/DDBJ databases">
        <title>Evolution of pathogenesis and genome organization in the Tremellales.</title>
        <authorList>
            <person name="Cuomo C."/>
            <person name="Litvintseva A."/>
            <person name="Heitman J."/>
            <person name="Chen Y."/>
            <person name="Sun S."/>
            <person name="Springer D."/>
            <person name="Dromer F."/>
            <person name="Young S."/>
            <person name="Zeng Q."/>
            <person name="Chapman S."/>
            <person name="Gujja S."/>
            <person name="Saif S."/>
            <person name="Birren B."/>
        </authorList>
    </citation>
    <scope>NUCLEOTIDE SEQUENCE [LARGE SCALE GENOMIC DNA]</scope>
    <source>
        <strain evidence="16">BCC8398</strain>
    </source>
</reference>
<keyword evidence="2 10" id="KW-0645">Protease</keyword>
<organism evidence="15 16">
    <name type="scientific">Kwoniella heveanensis BCC8398</name>
    <dbReference type="NCBI Taxonomy" id="1296120"/>
    <lineage>
        <taxon>Eukaryota</taxon>
        <taxon>Fungi</taxon>
        <taxon>Dikarya</taxon>
        <taxon>Basidiomycota</taxon>
        <taxon>Agaricomycotina</taxon>
        <taxon>Tremellomycetes</taxon>
        <taxon>Tremellales</taxon>
        <taxon>Cryptococcaceae</taxon>
        <taxon>Kwoniella</taxon>
    </lineage>
</organism>
<sequence>MFTCISCRVAFETAGEQRAHFSTDWHRYNMKRRVANLPPVAAEAFNEKVIERREQNAVRTDPRSLVCETCNKNFSSENAFRSHVQSKKHRDREAARPAGIASPEQASSHQSGVVSPEVPNALKQTTASVASEAQVDSAQPPSGASNPPEEESEAESDVDDDDFVSRIAKSRLRIKPTDCLFCSTSKDTIDDNIVHMAKNHSFFIPDQDILIDVQGLLSYLGEKVAIGNLCLFCPNGGREFGSLEAVRKHMHDKAHCKLAYETEEDRAELADFYDFGGDASESDWEDLDGDAAENLETGVPMEARQQRPMSLASDGLSLMLPSGRTLGHRSLRVYYSQRLRSTISSHDKADTIAAKVAQVRERLADPSQALVPVAGGHGAFGRGQELMKARNAGEAKWARRQGRSFKDQFIKEQHKTKVGFVHNNQKHFRDPLLTIKHAGKKYEIGLDDEASGADFKNAVHHATGVPPDRMKVMIKGGLLKDNVKIAAVNLLSAQPVMVIGTSGPLPVAPQEPTLFLEDVGNGGTRMDDSPPGLVNLGQTCYFNSSLQMLKTIPQLSSALERLPISRDSPEARFSLALKGILTTMSRSSAPVHPFTVLNHLRVLAPQFAEHDSNGGYSQQDADEAWTQMISALRSTLAVGADTSFIDQAMSIELSRSLQCNDSLEEPPSRTQERVLKLQCNISIATNFLSQGMLDNLNQQIEKTSPFLGRMATYTQRSRISRLPQNLVIHMVRFYWRRDIQKKAKIMRKVKFPLQLEVLDMVTDDLRQRLQPANSLVKQILHSREDRYKTAKRLGPRTATQLADEENKRREEKALFDRTIEDVDGMGKPSGLYELTALITHKGASADSGHYIGWARKDSEPFVPSNEQQWYKYDDDKVSLVNAAIEL</sequence>
<gene>
    <name evidence="15" type="ORF">I316_00740</name>
</gene>
<dbReference type="EC" id="3.4.19.12" evidence="10"/>
<dbReference type="GO" id="GO:0043161">
    <property type="term" value="P:proteasome-mediated ubiquitin-dependent protein catabolic process"/>
    <property type="evidence" value="ECO:0007669"/>
    <property type="project" value="InterPro"/>
</dbReference>
<keyword evidence="8" id="KW-0862">Zinc</keyword>
<dbReference type="Pfam" id="PF00240">
    <property type="entry name" value="ubiquitin"/>
    <property type="match status" value="1"/>
</dbReference>
<feature type="compositionally biased region" description="Polar residues" evidence="11">
    <location>
        <begin position="122"/>
        <end position="139"/>
    </location>
</feature>
<dbReference type="AlphaFoldDB" id="A0A1B9H2W3"/>
<dbReference type="SUPFAM" id="SSF54236">
    <property type="entry name" value="Ubiquitin-like"/>
    <property type="match status" value="1"/>
</dbReference>
<dbReference type="FunFam" id="3.30.160.60:FF:002426">
    <property type="entry name" value="Unplaced genomic scaffold supercont1.20, whole genome shotgun sequence"/>
    <property type="match status" value="1"/>
</dbReference>
<evidence type="ECO:0000259" key="12">
    <source>
        <dbReference type="PROSITE" id="PS50053"/>
    </source>
</evidence>
<dbReference type="InterPro" id="IPR029071">
    <property type="entry name" value="Ubiquitin-like_domsf"/>
</dbReference>
<keyword evidence="4 9" id="KW-0863">Zinc-finger</keyword>
<evidence type="ECO:0000259" key="14">
    <source>
        <dbReference type="PROSITE" id="PS50235"/>
    </source>
</evidence>
<dbReference type="SMART" id="SM00213">
    <property type="entry name" value="UBQ"/>
    <property type="match status" value="1"/>
</dbReference>
<dbReference type="InterPro" id="IPR003604">
    <property type="entry name" value="Matrin/U1-like-C_Znf_C2H2"/>
</dbReference>
<feature type="region of interest" description="Disordered" evidence="11">
    <location>
        <begin position="79"/>
        <end position="162"/>
    </location>
</feature>
<dbReference type="GO" id="GO:0061136">
    <property type="term" value="P:regulation of proteasomal protein catabolic process"/>
    <property type="evidence" value="ECO:0007669"/>
    <property type="project" value="TreeGrafter"/>
</dbReference>
<comment type="catalytic activity">
    <reaction evidence="1 10">
        <text>Thiol-dependent hydrolysis of ester, thioester, amide, peptide and isopeptide bonds formed by the C-terminal Gly of ubiquitin (a 76-residue protein attached to proteins as an intracellular targeting signal).</text>
        <dbReference type="EC" id="3.4.19.12"/>
    </reaction>
</comment>
<evidence type="ECO:0000256" key="4">
    <source>
        <dbReference type="ARBA" id="ARBA00022771"/>
    </source>
</evidence>